<accession>D8S972</accession>
<evidence type="ECO:0008006" key="5">
    <source>
        <dbReference type="Google" id="ProtNLM"/>
    </source>
</evidence>
<evidence type="ECO:0000313" key="3">
    <source>
        <dbReference type="EMBL" id="EFJ19295.1"/>
    </source>
</evidence>
<reference evidence="3 4" key="1">
    <citation type="journal article" date="2011" name="Science">
        <title>The Selaginella genome identifies genetic changes associated with the evolution of vascular plants.</title>
        <authorList>
            <person name="Banks J.A."/>
            <person name="Nishiyama T."/>
            <person name="Hasebe M."/>
            <person name="Bowman J.L."/>
            <person name="Gribskov M."/>
            <person name="dePamphilis C."/>
            <person name="Albert V.A."/>
            <person name="Aono N."/>
            <person name="Aoyama T."/>
            <person name="Ambrose B.A."/>
            <person name="Ashton N.W."/>
            <person name="Axtell M.J."/>
            <person name="Barker E."/>
            <person name="Barker M.S."/>
            <person name="Bennetzen J.L."/>
            <person name="Bonawitz N.D."/>
            <person name="Chapple C."/>
            <person name="Cheng C."/>
            <person name="Correa L.G."/>
            <person name="Dacre M."/>
            <person name="DeBarry J."/>
            <person name="Dreyer I."/>
            <person name="Elias M."/>
            <person name="Engstrom E.M."/>
            <person name="Estelle M."/>
            <person name="Feng L."/>
            <person name="Finet C."/>
            <person name="Floyd S.K."/>
            <person name="Frommer W.B."/>
            <person name="Fujita T."/>
            <person name="Gramzow L."/>
            <person name="Gutensohn M."/>
            <person name="Harholt J."/>
            <person name="Hattori M."/>
            <person name="Heyl A."/>
            <person name="Hirai T."/>
            <person name="Hiwatashi Y."/>
            <person name="Ishikawa M."/>
            <person name="Iwata M."/>
            <person name="Karol K.G."/>
            <person name="Koehler B."/>
            <person name="Kolukisaoglu U."/>
            <person name="Kubo M."/>
            <person name="Kurata T."/>
            <person name="Lalonde S."/>
            <person name="Li K."/>
            <person name="Li Y."/>
            <person name="Litt A."/>
            <person name="Lyons E."/>
            <person name="Manning G."/>
            <person name="Maruyama T."/>
            <person name="Michael T.P."/>
            <person name="Mikami K."/>
            <person name="Miyazaki S."/>
            <person name="Morinaga S."/>
            <person name="Murata T."/>
            <person name="Mueller-Roeber B."/>
            <person name="Nelson D.R."/>
            <person name="Obara M."/>
            <person name="Oguri Y."/>
            <person name="Olmstead R.G."/>
            <person name="Onodera N."/>
            <person name="Petersen B.L."/>
            <person name="Pils B."/>
            <person name="Prigge M."/>
            <person name="Rensing S.A."/>
            <person name="Riano-Pachon D.M."/>
            <person name="Roberts A.W."/>
            <person name="Sato Y."/>
            <person name="Scheller H.V."/>
            <person name="Schulz B."/>
            <person name="Schulz C."/>
            <person name="Shakirov E.V."/>
            <person name="Shibagaki N."/>
            <person name="Shinohara N."/>
            <person name="Shippen D.E."/>
            <person name="Soerensen I."/>
            <person name="Sotooka R."/>
            <person name="Sugimoto N."/>
            <person name="Sugita M."/>
            <person name="Sumikawa N."/>
            <person name="Tanurdzic M."/>
            <person name="Theissen G."/>
            <person name="Ulvskov P."/>
            <person name="Wakazuki S."/>
            <person name="Weng J.K."/>
            <person name="Willats W.W."/>
            <person name="Wipf D."/>
            <person name="Wolf P.G."/>
            <person name="Yang L."/>
            <person name="Zimmer A.D."/>
            <person name="Zhu Q."/>
            <person name="Mitros T."/>
            <person name="Hellsten U."/>
            <person name="Loque D."/>
            <person name="Otillar R."/>
            <person name="Salamov A."/>
            <person name="Schmutz J."/>
            <person name="Shapiro H."/>
            <person name="Lindquist E."/>
            <person name="Lucas S."/>
            <person name="Rokhsar D."/>
            <person name="Grigoriev I.V."/>
        </authorList>
    </citation>
    <scope>NUCLEOTIDE SEQUENCE [LARGE SCALE GENOMIC DNA]</scope>
</reference>
<keyword evidence="1" id="KW-0677">Repeat</keyword>
<feature type="repeat" description="PPR" evidence="2">
    <location>
        <begin position="9"/>
        <end position="44"/>
    </location>
</feature>
<dbReference type="EMBL" id="GL377607">
    <property type="protein sequence ID" value="EFJ19295.1"/>
    <property type="molecule type" value="Genomic_DNA"/>
</dbReference>
<evidence type="ECO:0000256" key="2">
    <source>
        <dbReference type="PROSITE-ProRule" id="PRU00708"/>
    </source>
</evidence>
<dbReference type="KEGG" id="smo:SELMODRAFT_72231"/>
<dbReference type="Pfam" id="PF01535">
    <property type="entry name" value="PPR"/>
    <property type="match status" value="1"/>
</dbReference>
<evidence type="ECO:0000256" key="1">
    <source>
        <dbReference type="ARBA" id="ARBA00022737"/>
    </source>
</evidence>
<dbReference type="Proteomes" id="UP000001514">
    <property type="component" value="Unassembled WGS sequence"/>
</dbReference>
<keyword evidence="4" id="KW-1185">Reference proteome</keyword>
<dbReference type="InterPro" id="IPR046960">
    <property type="entry name" value="PPR_At4g14850-like_plant"/>
</dbReference>
<dbReference type="PANTHER" id="PTHR47926">
    <property type="entry name" value="PENTATRICOPEPTIDE REPEAT-CONTAINING PROTEIN"/>
    <property type="match status" value="1"/>
</dbReference>
<dbReference type="Pfam" id="PF13041">
    <property type="entry name" value="PPR_2"/>
    <property type="match status" value="1"/>
</dbReference>
<dbReference type="InterPro" id="IPR002885">
    <property type="entry name" value="PPR_rpt"/>
</dbReference>
<proteinExistence type="predicted"/>
<dbReference type="Pfam" id="PF12854">
    <property type="entry name" value="PPR_1"/>
    <property type="match status" value="1"/>
</dbReference>
<evidence type="ECO:0000313" key="4">
    <source>
        <dbReference type="Proteomes" id="UP000001514"/>
    </source>
</evidence>
<dbReference type="HOGENOM" id="CLU_002706_0_0_1"/>
<dbReference type="AlphaFoldDB" id="D8S972"/>
<name>D8S972_SELML</name>
<dbReference type="InParanoid" id="D8S972"/>
<feature type="non-terminal residue" evidence="3">
    <location>
        <position position="157"/>
    </location>
</feature>
<gene>
    <name evidence="3" type="ORF">SELMODRAFT_72231</name>
</gene>
<protein>
    <recommendedName>
        <fullName evidence="5">Pentacotripeptide-repeat region of PRORP domain-containing protein</fullName>
    </recommendedName>
</protein>
<dbReference type="InterPro" id="IPR011990">
    <property type="entry name" value="TPR-like_helical_dom_sf"/>
</dbReference>
<organism evidence="4">
    <name type="scientific">Selaginella moellendorffii</name>
    <name type="common">Spikemoss</name>
    <dbReference type="NCBI Taxonomy" id="88036"/>
    <lineage>
        <taxon>Eukaryota</taxon>
        <taxon>Viridiplantae</taxon>
        <taxon>Streptophyta</taxon>
        <taxon>Embryophyta</taxon>
        <taxon>Tracheophyta</taxon>
        <taxon>Lycopodiopsida</taxon>
        <taxon>Selaginellales</taxon>
        <taxon>Selaginellaceae</taxon>
        <taxon>Selaginella</taxon>
    </lineage>
</organism>
<dbReference type="GO" id="GO:0009451">
    <property type="term" value="P:RNA modification"/>
    <property type="evidence" value="ECO:0007669"/>
    <property type="project" value="InterPro"/>
</dbReference>
<sequence>AFSVMPNPNATSWNALIHAYARSSQQHHEAIHLSRRMILAGVDPDDVTFVGLLNSCNHAGLLEASRQIFLAVQEQHFEEPTVDHYCCLINALGRAGRLGQAEELVASMPFLPDAVTWTTLLNVCKLHGDVELGAVAARHAFELDPRCPSPYLLLVDL</sequence>
<dbReference type="STRING" id="88036.D8S972"/>
<dbReference type="Gene3D" id="1.25.40.10">
    <property type="entry name" value="Tetratricopeptide repeat domain"/>
    <property type="match status" value="1"/>
</dbReference>
<dbReference type="Gramene" id="EFJ19295">
    <property type="protein sequence ID" value="EFJ19295"/>
    <property type="gene ID" value="SELMODRAFT_72231"/>
</dbReference>
<dbReference type="OrthoDB" id="1882346at2759"/>
<dbReference type="NCBIfam" id="TIGR00756">
    <property type="entry name" value="PPR"/>
    <property type="match status" value="1"/>
</dbReference>
<dbReference type="GO" id="GO:0003723">
    <property type="term" value="F:RNA binding"/>
    <property type="evidence" value="ECO:0007669"/>
    <property type="project" value="InterPro"/>
</dbReference>
<dbReference type="eggNOG" id="KOG4197">
    <property type="taxonomic scope" value="Eukaryota"/>
</dbReference>
<dbReference type="PROSITE" id="PS51375">
    <property type="entry name" value="PPR"/>
    <property type="match status" value="1"/>
</dbReference>
<feature type="non-terminal residue" evidence="3">
    <location>
        <position position="1"/>
    </location>
</feature>
<dbReference type="PANTHER" id="PTHR47926:SF533">
    <property type="entry name" value="DYW DOMAIN-CONTAINING PROTEIN"/>
    <property type="match status" value="1"/>
</dbReference>